<keyword evidence="2 8" id="KW-0645">Protease</keyword>
<dbReference type="Pfam" id="PF02586">
    <property type="entry name" value="SRAP"/>
    <property type="match status" value="1"/>
</dbReference>
<keyword evidence="3" id="KW-0227">DNA damage</keyword>
<dbReference type="GO" id="GO:0006508">
    <property type="term" value="P:proteolysis"/>
    <property type="evidence" value="ECO:0007669"/>
    <property type="project" value="UniProtKB-KW"/>
</dbReference>
<dbReference type="EMBL" id="MPJZ01000078">
    <property type="protein sequence ID" value="OLU44151.1"/>
    <property type="molecule type" value="Genomic_DNA"/>
</dbReference>
<dbReference type="RefSeq" id="WP_067553928.1">
    <property type="nucleotide sequence ID" value="NZ_CAOLJF010000026.1"/>
</dbReference>
<proteinExistence type="inferred from homology"/>
<dbReference type="STRING" id="1702221.AALO17_00260"/>
<dbReference type="EC" id="3.4.-.-" evidence="8"/>
<keyword evidence="6" id="KW-0238">DNA-binding</keyword>
<dbReference type="GO" id="GO:0003697">
    <property type="term" value="F:single-stranded DNA binding"/>
    <property type="evidence" value="ECO:0007669"/>
    <property type="project" value="InterPro"/>
</dbReference>
<evidence type="ECO:0000313" key="12">
    <source>
        <dbReference type="Proteomes" id="UP000186758"/>
    </source>
</evidence>
<evidence type="ECO:0000256" key="4">
    <source>
        <dbReference type="ARBA" id="ARBA00022801"/>
    </source>
</evidence>
<accession>A0A140DR83</accession>
<dbReference type="Proteomes" id="UP000186758">
    <property type="component" value="Unassembled WGS sequence"/>
</dbReference>
<dbReference type="EMBL" id="CP011391">
    <property type="protein sequence ID" value="AMK53160.1"/>
    <property type="molecule type" value="Genomic_DNA"/>
</dbReference>
<evidence type="ECO:0000256" key="5">
    <source>
        <dbReference type="ARBA" id="ARBA00023124"/>
    </source>
</evidence>
<comment type="similarity">
    <text evidence="1 8">Belongs to the SOS response-associated peptidase family.</text>
</comment>
<reference evidence="9 11" key="1">
    <citation type="journal article" date="2016" name="Gut Pathog.">
        <title>Whole genome sequencing of "Faecalibaculum rodentium" ALO17, isolated from C57BL/6J laboratory mouse feces.</title>
        <authorList>
            <person name="Lim S."/>
            <person name="Chang D.H."/>
            <person name="Ahn S."/>
            <person name="Kim B.C."/>
        </authorList>
    </citation>
    <scope>NUCLEOTIDE SEQUENCE [LARGE SCALE GENOMIC DNA]</scope>
    <source>
        <strain evidence="9 11">Alo17</strain>
    </source>
</reference>
<dbReference type="PANTHER" id="PTHR13604:SF0">
    <property type="entry name" value="ABASIC SITE PROCESSING PROTEIN HMCES"/>
    <property type="match status" value="1"/>
</dbReference>
<reference evidence="10 12" key="2">
    <citation type="submission" date="2016-11" db="EMBL/GenBank/DDBJ databases">
        <title>Description of two novel members of the family Erysipelotrichaceae: Ileibacterium lipovorans gen. nov., sp. nov. and Dubosiella newyorkensis, gen. nov., sp. nov.</title>
        <authorList>
            <person name="Cox L.M."/>
            <person name="Sohn J."/>
            <person name="Tyrrell K.L."/>
            <person name="Citron D.M."/>
            <person name="Lawson P.A."/>
            <person name="Patel N.B."/>
            <person name="Iizumi T."/>
            <person name="Perez-Perez G.I."/>
            <person name="Goldstein E.J."/>
            <person name="Blaser M.J."/>
        </authorList>
    </citation>
    <scope>NUCLEOTIDE SEQUENCE [LARGE SCALE GENOMIC DNA]</scope>
    <source>
        <strain evidence="10 12">NYU-BL-K8</strain>
    </source>
</reference>
<evidence type="ECO:0000256" key="7">
    <source>
        <dbReference type="ARBA" id="ARBA00023239"/>
    </source>
</evidence>
<dbReference type="GO" id="GO:0008233">
    <property type="term" value="F:peptidase activity"/>
    <property type="evidence" value="ECO:0007669"/>
    <property type="project" value="UniProtKB-KW"/>
</dbReference>
<evidence type="ECO:0000256" key="1">
    <source>
        <dbReference type="ARBA" id="ARBA00008136"/>
    </source>
</evidence>
<gene>
    <name evidence="9" type="ORF">AALO17_00260</name>
    <name evidence="10" type="ORF">BO223_09320</name>
</gene>
<evidence type="ECO:0000256" key="3">
    <source>
        <dbReference type="ARBA" id="ARBA00022763"/>
    </source>
</evidence>
<dbReference type="SUPFAM" id="SSF143081">
    <property type="entry name" value="BB1717-like"/>
    <property type="match status" value="1"/>
</dbReference>
<evidence type="ECO:0000313" key="10">
    <source>
        <dbReference type="EMBL" id="OLU44151.1"/>
    </source>
</evidence>
<keyword evidence="7" id="KW-0456">Lyase</keyword>
<keyword evidence="11" id="KW-1185">Reference proteome</keyword>
<evidence type="ECO:0000256" key="6">
    <source>
        <dbReference type="ARBA" id="ARBA00023125"/>
    </source>
</evidence>
<evidence type="ECO:0000313" key="9">
    <source>
        <dbReference type="EMBL" id="AMK53160.1"/>
    </source>
</evidence>
<dbReference type="PANTHER" id="PTHR13604">
    <property type="entry name" value="DC12-RELATED"/>
    <property type="match status" value="1"/>
</dbReference>
<dbReference type="AlphaFoldDB" id="A0A140DR83"/>
<sequence length="191" mass="21626">MCGRFQMTPEAWSAASRLASIPSFIEIPLGFIYPGTPSLVLTAAENHPDSLTGELAKFGWKWKADRPLQINARSETAWTSPLFGPHMRHDRAVIPASCFFEWTPAKEMISCREPKSPVLYMAGFVTDGSFVILTTKANDSIRDIHHRMPLVLREDQVTPWIRDEAAARRMTDLTPPEMITRPALFEQPRLF</sequence>
<dbReference type="Gene3D" id="3.90.1680.10">
    <property type="entry name" value="SOS response associated peptidase-like"/>
    <property type="match status" value="1"/>
</dbReference>
<name>A0A140DR83_9FIRM</name>
<evidence type="ECO:0000313" key="11">
    <source>
        <dbReference type="Proteomes" id="UP000069771"/>
    </source>
</evidence>
<dbReference type="InterPro" id="IPR036590">
    <property type="entry name" value="SRAP-like"/>
</dbReference>
<keyword evidence="4 8" id="KW-0378">Hydrolase</keyword>
<evidence type="ECO:0000256" key="8">
    <source>
        <dbReference type="RuleBase" id="RU364100"/>
    </source>
</evidence>
<evidence type="ECO:0000256" key="2">
    <source>
        <dbReference type="ARBA" id="ARBA00022670"/>
    </source>
</evidence>
<dbReference type="Proteomes" id="UP000069771">
    <property type="component" value="Chromosome"/>
</dbReference>
<keyword evidence="5" id="KW-0190">Covalent protein-DNA linkage</keyword>
<dbReference type="GO" id="GO:0106300">
    <property type="term" value="P:protein-DNA covalent cross-linking repair"/>
    <property type="evidence" value="ECO:0007669"/>
    <property type="project" value="InterPro"/>
</dbReference>
<protein>
    <recommendedName>
        <fullName evidence="8">Abasic site processing protein</fullName>
        <ecNumber evidence="8">3.4.-.-</ecNumber>
    </recommendedName>
</protein>
<dbReference type="InterPro" id="IPR003738">
    <property type="entry name" value="SRAP"/>
</dbReference>
<dbReference type="GO" id="GO:0016829">
    <property type="term" value="F:lyase activity"/>
    <property type="evidence" value="ECO:0007669"/>
    <property type="project" value="UniProtKB-KW"/>
</dbReference>
<organism evidence="9 11">
    <name type="scientific">Faecalibaculum rodentium</name>
    <dbReference type="NCBI Taxonomy" id="1702221"/>
    <lineage>
        <taxon>Bacteria</taxon>
        <taxon>Bacillati</taxon>
        <taxon>Bacillota</taxon>
        <taxon>Erysipelotrichia</taxon>
        <taxon>Erysipelotrichales</taxon>
        <taxon>Erysipelotrichaceae</taxon>
        <taxon>Faecalibaculum</taxon>
    </lineage>
</organism>
<dbReference type="KEGG" id="fro:AALO17_00260"/>